<dbReference type="Proteomes" id="UP000054404">
    <property type="component" value="Unassembled WGS sequence"/>
</dbReference>
<feature type="domain" description="ABC transporter" evidence="4">
    <location>
        <begin position="6"/>
        <end position="238"/>
    </location>
</feature>
<evidence type="ECO:0000256" key="1">
    <source>
        <dbReference type="ARBA" id="ARBA00022448"/>
    </source>
</evidence>
<dbReference type="EMBL" id="JASPDQ010000024">
    <property type="protein sequence ID" value="MDK8602523.1"/>
    <property type="molecule type" value="Genomic_DNA"/>
</dbReference>
<gene>
    <name evidence="5" type="primary">fhuC_3</name>
    <name evidence="5" type="ORF">AQZ59_01772</name>
    <name evidence="6" type="ORF">QP858_08640</name>
</gene>
<protein>
    <submittedName>
        <fullName evidence="6">ABC transporter ATP-binding protein</fullName>
    </submittedName>
    <submittedName>
        <fullName evidence="5">Iron(3+)-hydroxamate import ATP-binding protein FhuC</fullName>
        <ecNumber evidence="5">3.6.3.34</ecNumber>
    </submittedName>
</protein>
<dbReference type="STRING" id="59561.AQZ59_01772"/>
<name>A0A0W1KIH6_9ACTO</name>
<evidence type="ECO:0000313" key="5">
    <source>
        <dbReference type="EMBL" id="KTF03401.1"/>
    </source>
</evidence>
<dbReference type="PROSITE" id="PS00211">
    <property type="entry name" value="ABC_TRANSPORTER_1"/>
    <property type="match status" value="1"/>
</dbReference>
<dbReference type="GO" id="GO:0016887">
    <property type="term" value="F:ATP hydrolysis activity"/>
    <property type="evidence" value="ECO:0007669"/>
    <property type="project" value="InterPro"/>
</dbReference>
<dbReference type="PATRIC" id="fig|59561.3.peg.1758"/>
<dbReference type="InterPro" id="IPR017871">
    <property type="entry name" value="ABC_transporter-like_CS"/>
</dbReference>
<keyword evidence="1" id="KW-0813">Transport</keyword>
<sequence length="263" mass="29092">MSDSPLKIENASVRFGDNQVLTNVSFEVPRGQILGIAGPNGSGKTTLMRSLFAAQKLSEGRITINGDPLSTLSPGQVARRIAVVSQFEQDMDQTRVIDIVLLGRAPHRKDIQGYNATDHKIAREALEAVGMSYAQDRYVHTLSGGERQRVLIARSLAQQCKCILLDEPTNHLDVKYQHQILSVIRKVSDTAVIILHDLNLVARYCDNAIILKNGHLHTKGNPTEILTPQLIREVYGVSATEVNDAGTKQFSFKPLQEPLHLNR</sequence>
<evidence type="ECO:0000259" key="4">
    <source>
        <dbReference type="PROSITE" id="PS50893"/>
    </source>
</evidence>
<accession>A0A0W1KIH6</accession>
<dbReference type="SMART" id="SM00382">
    <property type="entry name" value="AAA"/>
    <property type="match status" value="1"/>
</dbReference>
<dbReference type="EMBL" id="LNIZ01000012">
    <property type="protein sequence ID" value="KTF03401.1"/>
    <property type="molecule type" value="Genomic_DNA"/>
</dbReference>
<dbReference type="InterPro" id="IPR003439">
    <property type="entry name" value="ABC_transporter-like_ATP-bd"/>
</dbReference>
<dbReference type="Proteomes" id="UP001225576">
    <property type="component" value="Unassembled WGS sequence"/>
</dbReference>
<reference evidence="6" key="2">
    <citation type="submission" date="2023-05" db="EMBL/GenBank/DDBJ databases">
        <title>Genomic Catalog of Human Bladder Bacteria.</title>
        <authorList>
            <person name="Du J."/>
        </authorList>
    </citation>
    <scope>NUCLEOTIDE SEQUENCE</scope>
    <source>
        <strain evidence="6">UMB1304A</strain>
    </source>
</reference>
<evidence type="ECO:0000313" key="6">
    <source>
        <dbReference type="EMBL" id="MDK8602523.1"/>
    </source>
</evidence>
<evidence type="ECO:0000313" key="7">
    <source>
        <dbReference type="Proteomes" id="UP000054404"/>
    </source>
</evidence>
<keyword evidence="7" id="KW-1185">Reference proteome</keyword>
<evidence type="ECO:0000256" key="2">
    <source>
        <dbReference type="ARBA" id="ARBA00022741"/>
    </source>
</evidence>
<keyword evidence="5" id="KW-0378">Hydrolase</keyword>
<dbReference type="PANTHER" id="PTHR42794:SF2">
    <property type="entry name" value="ABC TRANSPORTER ATP-BINDING PROTEIN"/>
    <property type="match status" value="1"/>
</dbReference>
<dbReference type="Gene3D" id="3.40.50.300">
    <property type="entry name" value="P-loop containing nucleotide triphosphate hydrolases"/>
    <property type="match status" value="1"/>
</dbReference>
<dbReference type="FunFam" id="3.40.50.300:FF:000134">
    <property type="entry name" value="Iron-enterobactin ABC transporter ATP-binding protein"/>
    <property type="match status" value="1"/>
</dbReference>
<dbReference type="GO" id="GO:0005524">
    <property type="term" value="F:ATP binding"/>
    <property type="evidence" value="ECO:0007669"/>
    <property type="project" value="UniProtKB-KW"/>
</dbReference>
<dbReference type="PANTHER" id="PTHR42794">
    <property type="entry name" value="HEMIN IMPORT ATP-BINDING PROTEIN HMUV"/>
    <property type="match status" value="1"/>
</dbReference>
<dbReference type="AlphaFoldDB" id="A0A0W1KIH6"/>
<dbReference type="InterPro" id="IPR027417">
    <property type="entry name" value="P-loop_NTPase"/>
</dbReference>
<dbReference type="EC" id="3.6.3.34" evidence="5"/>
<proteinExistence type="predicted"/>
<dbReference type="OrthoDB" id="3291337at2"/>
<organism evidence="5 7">
    <name type="scientific">Trueperella bernardiae</name>
    <dbReference type="NCBI Taxonomy" id="59561"/>
    <lineage>
        <taxon>Bacteria</taxon>
        <taxon>Bacillati</taxon>
        <taxon>Actinomycetota</taxon>
        <taxon>Actinomycetes</taxon>
        <taxon>Actinomycetales</taxon>
        <taxon>Actinomycetaceae</taxon>
        <taxon>Trueperella</taxon>
    </lineage>
</organism>
<dbReference type="SUPFAM" id="SSF52540">
    <property type="entry name" value="P-loop containing nucleoside triphosphate hydrolases"/>
    <property type="match status" value="1"/>
</dbReference>
<dbReference type="RefSeq" id="WP_062614264.1">
    <property type="nucleotide sequence ID" value="NZ_CP127099.1"/>
</dbReference>
<dbReference type="PROSITE" id="PS50893">
    <property type="entry name" value="ABC_TRANSPORTER_2"/>
    <property type="match status" value="1"/>
</dbReference>
<keyword evidence="3 5" id="KW-0067">ATP-binding</keyword>
<dbReference type="CDD" id="cd03214">
    <property type="entry name" value="ABC_Iron-Siderophores_B12_Hemin"/>
    <property type="match status" value="1"/>
</dbReference>
<dbReference type="InterPro" id="IPR003593">
    <property type="entry name" value="AAA+_ATPase"/>
</dbReference>
<reference evidence="5 7" key="1">
    <citation type="submission" date="2015-11" db="EMBL/GenBank/DDBJ databases">
        <title>Draft Genome Sequence of the Type Strain Trueperella bernardiae LCDC 89-0504T, Isolated from Blood Culture.</title>
        <authorList>
            <person name="Bernier A.-M."/>
            <person name="Bernard K."/>
        </authorList>
    </citation>
    <scope>NUCLEOTIDE SEQUENCE [LARGE SCALE GENOMIC DNA]</scope>
    <source>
        <strain evidence="5 7">LCDC 89-0504</strain>
    </source>
</reference>
<dbReference type="Pfam" id="PF00005">
    <property type="entry name" value="ABC_tran"/>
    <property type="match status" value="1"/>
</dbReference>
<keyword evidence="2" id="KW-0547">Nucleotide-binding</keyword>
<evidence type="ECO:0000256" key="3">
    <source>
        <dbReference type="ARBA" id="ARBA00022840"/>
    </source>
</evidence>
<comment type="caution">
    <text evidence="5">The sequence shown here is derived from an EMBL/GenBank/DDBJ whole genome shotgun (WGS) entry which is preliminary data.</text>
</comment>